<organism evidence="1 2">
    <name type="scientific">Orycteropus afer afer</name>
    <dbReference type="NCBI Taxonomy" id="1230840"/>
    <lineage>
        <taxon>Eukaryota</taxon>
        <taxon>Metazoa</taxon>
        <taxon>Chordata</taxon>
        <taxon>Craniata</taxon>
        <taxon>Vertebrata</taxon>
        <taxon>Euteleostomi</taxon>
        <taxon>Mammalia</taxon>
        <taxon>Eutheria</taxon>
        <taxon>Afrotheria</taxon>
        <taxon>Tubulidentata</taxon>
        <taxon>Orycteropodidae</taxon>
        <taxon>Orycteropus</taxon>
    </lineage>
</organism>
<accession>A0AC54Z637</accession>
<dbReference type="Proteomes" id="UP000694850">
    <property type="component" value="Unplaced"/>
</dbReference>
<gene>
    <name evidence="2" type="primary">LOC103196121</name>
</gene>
<name>A0AC54Z637_ORYAF</name>
<sequence>MAFQKFSPYLALSILVLCQAGNFQAVPFRSSLESSPDPSTLAHPLLAASLKGFEWMKASELQQNIESSSVTAQKTACNTVTCVTHRLAGLLSRSGGMVKTKVLPSNMGSETFT</sequence>
<proteinExistence type="predicted"/>
<evidence type="ECO:0000313" key="1">
    <source>
        <dbReference type="Proteomes" id="UP000694850"/>
    </source>
</evidence>
<dbReference type="RefSeq" id="XP_042636737.1">
    <property type="nucleotide sequence ID" value="XM_042780803.1"/>
</dbReference>
<protein>
    <submittedName>
        <fullName evidence="2">Calcitonin gene-related peptide 2-like</fullName>
    </submittedName>
</protein>
<reference evidence="2" key="1">
    <citation type="submission" date="2025-08" db="UniProtKB">
        <authorList>
            <consortium name="RefSeq"/>
        </authorList>
    </citation>
    <scope>IDENTIFICATION</scope>
</reference>
<evidence type="ECO:0000313" key="2">
    <source>
        <dbReference type="RefSeq" id="XP_042636737.1"/>
    </source>
</evidence>
<keyword evidence="1" id="KW-1185">Reference proteome</keyword>